<proteinExistence type="predicted"/>
<dbReference type="FunFam" id="1.10.340.70:FF:000004">
    <property type="entry name" value="Retrovirus-related Pol polyprotein from transposon 297-like Protein"/>
    <property type="match status" value="1"/>
</dbReference>
<keyword evidence="3" id="KW-0548">Nucleotidyltransferase</keyword>
<protein>
    <recommendedName>
        <fullName evidence="1">RNA-directed DNA polymerase</fullName>
        <ecNumber evidence="1">2.7.7.49</ecNumber>
    </recommendedName>
</protein>
<accession>A0AAE1I1Z5</accession>
<keyword evidence="7" id="KW-0695">RNA-directed DNA polymerase</keyword>
<keyword evidence="6" id="KW-0378">Hydrolase</keyword>
<evidence type="ECO:0000256" key="4">
    <source>
        <dbReference type="ARBA" id="ARBA00022722"/>
    </source>
</evidence>
<dbReference type="Proteomes" id="UP001219518">
    <property type="component" value="Unassembled WGS sequence"/>
</dbReference>
<dbReference type="Pfam" id="PF17917">
    <property type="entry name" value="RT_RNaseH"/>
    <property type="match status" value="1"/>
</dbReference>
<keyword evidence="11" id="KW-1185">Reference proteome</keyword>
<evidence type="ECO:0000256" key="6">
    <source>
        <dbReference type="ARBA" id="ARBA00022801"/>
    </source>
</evidence>
<dbReference type="Gene3D" id="1.10.340.70">
    <property type="match status" value="1"/>
</dbReference>
<sequence length="420" mass="48852">MGSTEQEHDETVKKVIQKAKEVNAKFNATKLQFKKSSVKFMGQIISSKGMSINPKDVEAKMALKPPKNRDELYKLRGTINYVRRYVPEMARLMKPLDELTKQSVEYQWLPIHDKALSDIKKKIMEAPSLVPFNPNKKSIMQCDASKSGLECCLFQDYGEGQLKLIACASRKLNEAEVNYSQSEKELLSICFATKKFHEMIYGSHVVVETDHKPLIPIMKKAICKIGSVRLQRLRLKLLKYSLELKYVPGKYLYFADTLSRATVNETEHDEELLDMVHSISKHLLMSEKRKEQFRAATTKDTDLNIISNYYFNGWPEWKYVDDNVKGYYNVRSHIYVEAGLVFIDNLIIVPKSLRQYVMTTVHTGHLGVNKSIAKARQMFFWPEMSKDIRDFTSKCRPCEKYQPCNYKEYIKPHEVQEQRK</sequence>
<dbReference type="PANTHER" id="PTHR37984">
    <property type="entry name" value="PROTEIN CBG26694"/>
    <property type="match status" value="1"/>
</dbReference>
<evidence type="ECO:0000313" key="11">
    <source>
        <dbReference type="Proteomes" id="UP001219518"/>
    </source>
</evidence>
<dbReference type="FunFam" id="3.10.20.370:FF:000001">
    <property type="entry name" value="Retrovirus-related Pol polyprotein from transposon 17.6-like protein"/>
    <property type="match status" value="1"/>
</dbReference>
<dbReference type="GO" id="GO:0004519">
    <property type="term" value="F:endonuclease activity"/>
    <property type="evidence" value="ECO:0007669"/>
    <property type="project" value="UniProtKB-KW"/>
</dbReference>
<dbReference type="InterPro" id="IPR043502">
    <property type="entry name" value="DNA/RNA_pol_sf"/>
</dbReference>
<dbReference type="InterPro" id="IPR043128">
    <property type="entry name" value="Rev_trsase/Diguanyl_cyclase"/>
</dbReference>
<gene>
    <name evidence="10" type="ORF">KUF71_008107</name>
</gene>
<dbReference type="InterPro" id="IPR041588">
    <property type="entry name" value="Integrase_H2C2"/>
</dbReference>
<dbReference type="Pfam" id="PF17921">
    <property type="entry name" value="Integrase_H2C2"/>
    <property type="match status" value="1"/>
</dbReference>
<dbReference type="InterPro" id="IPR050951">
    <property type="entry name" value="Retrovirus_Pol_polyprotein"/>
</dbReference>
<keyword evidence="4" id="KW-0540">Nuclease</keyword>
<dbReference type="EMBL" id="JAHWGI010001429">
    <property type="protein sequence ID" value="KAK3931703.1"/>
    <property type="molecule type" value="Genomic_DNA"/>
</dbReference>
<feature type="domain" description="Integrase zinc-binding" evidence="9">
    <location>
        <begin position="349"/>
        <end position="403"/>
    </location>
</feature>
<evidence type="ECO:0000259" key="9">
    <source>
        <dbReference type="Pfam" id="PF17921"/>
    </source>
</evidence>
<dbReference type="Gene3D" id="3.30.70.270">
    <property type="match status" value="2"/>
</dbReference>
<evidence type="ECO:0000259" key="8">
    <source>
        <dbReference type="Pfam" id="PF17917"/>
    </source>
</evidence>
<name>A0AAE1I1Z5_9NEOP</name>
<keyword evidence="2" id="KW-0808">Transferase</keyword>
<evidence type="ECO:0000256" key="7">
    <source>
        <dbReference type="ARBA" id="ARBA00022918"/>
    </source>
</evidence>
<evidence type="ECO:0000256" key="1">
    <source>
        <dbReference type="ARBA" id="ARBA00012493"/>
    </source>
</evidence>
<reference evidence="10" key="1">
    <citation type="submission" date="2021-07" db="EMBL/GenBank/DDBJ databases">
        <authorList>
            <person name="Catto M.A."/>
            <person name="Jacobson A."/>
            <person name="Kennedy G."/>
            <person name="Labadie P."/>
            <person name="Hunt B.G."/>
            <person name="Srinivasan R."/>
        </authorList>
    </citation>
    <scope>NUCLEOTIDE SEQUENCE</scope>
    <source>
        <strain evidence="10">PL_HMW_Pooled</strain>
        <tissue evidence="10">Head</tissue>
    </source>
</reference>
<dbReference type="InterPro" id="IPR041373">
    <property type="entry name" value="RT_RNaseH"/>
</dbReference>
<dbReference type="SUPFAM" id="SSF56672">
    <property type="entry name" value="DNA/RNA polymerases"/>
    <property type="match status" value="1"/>
</dbReference>
<dbReference type="GO" id="GO:0003964">
    <property type="term" value="F:RNA-directed DNA polymerase activity"/>
    <property type="evidence" value="ECO:0007669"/>
    <property type="project" value="UniProtKB-KW"/>
</dbReference>
<dbReference type="AlphaFoldDB" id="A0AAE1I1Z5"/>
<evidence type="ECO:0000256" key="5">
    <source>
        <dbReference type="ARBA" id="ARBA00022759"/>
    </source>
</evidence>
<dbReference type="PANTHER" id="PTHR37984:SF7">
    <property type="entry name" value="INTEGRASE CATALYTIC DOMAIN-CONTAINING PROTEIN"/>
    <property type="match status" value="1"/>
</dbReference>
<keyword evidence="5" id="KW-0255">Endonuclease</keyword>
<dbReference type="EC" id="2.7.7.49" evidence="1"/>
<dbReference type="CDD" id="cd09274">
    <property type="entry name" value="RNase_HI_RT_Ty3"/>
    <property type="match status" value="1"/>
</dbReference>
<evidence type="ECO:0000256" key="2">
    <source>
        <dbReference type="ARBA" id="ARBA00022679"/>
    </source>
</evidence>
<reference evidence="10" key="2">
    <citation type="journal article" date="2023" name="BMC Genomics">
        <title>Pest status, molecular evolution, and epigenetic factors derived from the genome assembly of Frankliniella fusca, a thysanopteran phytovirus vector.</title>
        <authorList>
            <person name="Catto M.A."/>
            <person name="Labadie P.E."/>
            <person name="Jacobson A.L."/>
            <person name="Kennedy G.G."/>
            <person name="Srinivasan R."/>
            <person name="Hunt B.G."/>
        </authorList>
    </citation>
    <scope>NUCLEOTIDE SEQUENCE</scope>
    <source>
        <strain evidence="10">PL_HMW_Pooled</strain>
    </source>
</reference>
<feature type="domain" description="Reverse transcriptase RNase H-like" evidence="8">
    <location>
        <begin position="133"/>
        <end position="240"/>
    </location>
</feature>
<dbReference type="GO" id="GO:0016787">
    <property type="term" value="F:hydrolase activity"/>
    <property type="evidence" value="ECO:0007669"/>
    <property type="project" value="UniProtKB-KW"/>
</dbReference>
<evidence type="ECO:0000256" key="3">
    <source>
        <dbReference type="ARBA" id="ARBA00022695"/>
    </source>
</evidence>
<organism evidence="10 11">
    <name type="scientific">Frankliniella fusca</name>
    <dbReference type="NCBI Taxonomy" id="407009"/>
    <lineage>
        <taxon>Eukaryota</taxon>
        <taxon>Metazoa</taxon>
        <taxon>Ecdysozoa</taxon>
        <taxon>Arthropoda</taxon>
        <taxon>Hexapoda</taxon>
        <taxon>Insecta</taxon>
        <taxon>Pterygota</taxon>
        <taxon>Neoptera</taxon>
        <taxon>Paraneoptera</taxon>
        <taxon>Thysanoptera</taxon>
        <taxon>Terebrantia</taxon>
        <taxon>Thripoidea</taxon>
        <taxon>Thripidae</taxon>
        <taxon>Frankliniella</taxon>
    </lineage>
</organism>
<evidence type="ECO:0000313" key="10">
    <source>
        <dbReference type="EMBL" id="KAK3931703.1"/>
    </source>
</evidence>
<comment type="caution">
    <text evidence="10">The sequence shown here is derived from an EMBL/GenBank/DDBJ whole genome shotgun (WGS) entry which is preliminary data.</text>
</comment>